<dbReference type="InterPro" id="IPR057135">
    <property type="entry name" value="At4g27190-like_LRR"/>
</dbReference>
<dbReference type="InterPro" id="IPR055414">
    <property type="entry name" value="LRR_R13L4/SHOC2-like"/>
</dbReference>
<dbReference type="PANTHER" id="PTHR33463:SF198">
    <property type="entry name" value="RPP4C3"/>
    <property type="match status" value="1"/>
</dbReference>
<dbReference type="InterPro" id="IPR050905">
    <property type="entry name" value="Plant_NBS-LRR"/>
</dbReference>
<protein>
    <recommendedName>
        <fullName evidence="9">NB-ARC domain-containing protein</fullName>
    </recommendedName>
</protein>
<dbReference type="Pfam" id="PF23598">
    <property type="entry name" value="LRR_14"/>
    <property type="match status" value="1"/>
</dbReference>
<dbReference type="Pfam" id="PF00931">
    <property type="entry name" value="NB-ARC"/>
    <property type="match status" value="1"/>
</dbReference>
<reference evidence="7 8" key="1">
    <citation type="journal article" date="2017" name="Genome Biol.">
        <title>New reference genome sequences of hot pepper reveal the massive evolution of plant disease-resistance genes by retroduplication.</title>
        <authorList>
            <person name="Kim S."/>
            <person name="Park J."/>
            <person name="Yeom S.I."/>
            <person name="Kim Y.M."/>
            <person name="Seo E."/>
            <person name="Kim K.T."/>
            <person name="Kim M.S."/>
            <person name="Lee J.M."/>
            <person name="Cheong K."/>
            <person name="Shin H.S."/>
            <person name="Kim S.B."/>
            <person name="Han K."/>
            <person name="Lee J."/>
            <person name="Park M."/>
            <person name="Lee H.A."/>
            <person name="Lee H.Y."/>
            <person name="Lee Y."/>
            <person name="Oh S."/>
            <person name="Lee J.H."/>
            <person name="Choi E."/>
            <person name="Choi E."/>
            <person name="Lee S.E."/>
            <person name="Jeon J."/>
            <person name="Kim H."/>
            <person name="Choi G."/>
            <person name="Song H."/>
            <person name="Lee J."/>
            <person name="Lee S.C."/>
            <person name="Kwon J.K."/>
            <person name="Lee H.Y."/>
            <person name="Koo N."/>
            <person name="Hong Y."/>
            <person name="Kim R.W."/>
            <person name="Kang W.H."/>
            <person name="Huh J.H."/>
            <person name="Kang B.C."/>
            <person name="Yang T.J."/>
            <person name="Lee Y.H."/>
            <person name="Bennetzen J.L."/>
            <person name="Choi D."/>
        </authorList>
    </citation>
    <scope>NUCLEOTIDE SEQUENCE [LARGE SCALE GENOMIC DNA]</scope>
    <source>
        <strain evidence="8">cv. PBC81</strain>
    </source>
</reference>
<dbReference type="OrthoDB" id="37484at2759"/>
<dbReference type="SUPFAM" id="SSF52058">
    <property type="entry name" value="L domain-like"/>
    <property type="match status" value="1"/>
</dbReference>
<name>A0A2G2VWL1_CAPBA</name>
<dbReference type="SUPFAM" id="SSF52540">
    <property type="entry name" value="P-loop containing nucleoside triphosphate hydrolases"/>
    <property type="match status" value="1"/>
</dbReference>
<dbReference type="Gene3D" id="3.80.10.10">
    <property type="entry name" value="Ribonuclease Inhibitor"/>
    <property type="match status" value="2"/>
</dbReference>
<evidence type="ECO:0000256" key="2">
    <source>
        <dbReference type="ARBA" id="ARBA00022737"/>
    </source>
</evidence>
<accession>A0A2G2VWL1</accession>
<gene>
    <name evidence="7" type="ORF">CQW23_25068</name>
</gene>
<evidence type="ECO:0000259" key="5">
    <source>
        <dbReference type="Pfam" id="PF23247"/>
    </source>
</evidence>
<dbReference type="InterPro" id="IPR032675">
    <property type="entry name" value="LRR_dom_sf"/>
</dbReference>
<dbReference type="EMBL" id="MLFT02000010">
    <property type="protein sequence ID" value="PHT37368.1"/>
    <property type="molecule type" value="Genomic_DNA"/>
</dbReference>
<keyword evidence="8" id="KW-1185">Reference proteome</keyword>
<feature type="domain" description="Disease resistance R13L4/SHOC-2-like LRR" evidence="6">
    <location>
        <begin position="699"/>
        <end position="827"/>
    </location>
</feature>
<dbReference type="SUPFAM" id="SSF53098">
    <property type="entry name" value="Ribonuclease H-like"/>
    <property type="match status" value="1"/>
</dbReference>
<reference evidence="8" key="2">
    <citation type="journal article" date="2017" name="J. Anim. Genet.">
        <title>Multiple reference genome sequences of hot pepper reveal the massive evolution of plant disease resistance genes by retroduplication.</title>
        <authorList>
            <person name="Kim S."/>
            <person name="Park J."/>
            <person name="Yeom S.-I."/>
            <person name="Kim Y.-M."/>
            <person name="Seo E."/>
            <person name="Kim K.-T."/>
            <person name="Kim M.-S."/>
            <person name="Lee J.M."/>
            <person name="Cheong K."/>
            <person name="Shin H.-S."/>
            <person name="Kim S.-B."/>
            <person name="Han K."/>
            <person name="Lee J."/>
            <person name="Park M."/>
            <person name="Lee H.-A."/>
            <person name="Lee H.-Y."/>
            <person name="Lee Y."/>
            <person name="Oh S."/>
            <person name="Lee J.H."/>
            <person name="Choi E."/>
            <person name="Choi E."/>
            <person name="Lee S.E."/>
            <person name="Jeon J."/>
            <person name="Kim H."/>
            <person name="Choi G."/>
            <person name="Song H."/>
            <person name="Lee J."/>
            <person name="Lee S.-C."/>
            <person name="Kwon J.-K."/>
            <person name="Lee H.-Y."/>
            <person name="Koo N."/>
            <person name="Hong Y."/>
            <person name="Kim R.W."/>
            <person name="Kang W.-H."/>
            <person name="Huh J.H."/>
            <person name="Kang B.-C."/>
            <person name="Yang T.-J."/>
            <person name="Lee Y.-H."/>
            <person name="Bennetzen J.L."/>
            <person name="Choi D."/>
        </authorList>
    </citation>
    <scope>NUCLEOTIDE SEQUENCE [LARGE SCALE GENOMIC DNA]</scope>
    <source>
        <strain evidence="8">cv. PBC81</strain>
    </source>
</reference>
<dbReference type="GO" id="GO:0006952">
    <property type="term" value="P:defense response"/>
    <property type="evidence" value="ECO:0007669"/>
    <property type="project" value="UniProtKB-KW"/>
</dbReference>
<evidence type="ECO:0000313" key="7">
    <source>
        <dbReference type="EMBL" id="PHT37368.1"/>
    </source>
</evidence>
<evidence type="ECO:0000256" key="1">
    <source>
        <dbReference type="ARBA" id="ARBA00008894"/>
    </source>
</evidence>
<dbReference type="InterPro" id="IPR027417">
    <property type="entry name" value="P-loop_NTPase"/>
</dbReference>
<dbReference type="Pfam" id="PF23247">
    <property type="entry name" value="LRR_RPS2"/>
    <property type="match status" value="2"/>
</dbReference>
<comment type="caution">
    <text evidence="7">The sequence shown here is derived from an EMBL/GenBank/DDBJ whole genome shotgun (WGS) entry which is preliminary data.</text>
</comment>
<dbReference type="GO" id="GO:0043531">
    <property type="term" value="F:ADP binding"/>
    <property type="evidence" value="ECO:0007669"/>
    <property type="project" value="InterPro"/>
</dbReference>
<dbReference type="GO" id="GO:0003676">
    <property type="term" value="F:nucleic acid binding"/>
    <property type="evidence" value="ECO:0007669"/>
    <property type="project" value="InterPro"/>
</dbReference>
<dbReference type="AlphaFoldDB" id="A0A2G2VWL1"/>
<feature type="domain" description="NB-ARC" evidence="4">
    <location>
        <begin position="373"/>
        <end position="514"/>
    </location>
</feature>
<dbReference type="PANTHER" id="PTHR33463">
    <property type="entry name" value="NB-ARC DOMAIN-CONTAINING PROTEIN-RELATED"/>
    <property type="match status" value="1"/>
</dbReference>
<dbReference type="Gene3D" id="3.30.420.10">
    <property type="entry name" value="Ribonuclease H-like superfamily/Ribonuclease H"/>
    <property type="match status" value="1"/>
</dbReference>
<dbReference type="InterPro" id="IPR002182">
    <property type="entry name" value="NB-ARC"/>
</dbReference>
<evidence type="ECO:0000259" key="4">
    <source>
        <dbReference type="Pfam" id="PF00931"/>
    </source>
</evidence>
<evidence type="ECO:0000313" key="8">
    <source>
        <dbReference type="Proteomes" id="UP000224567"/>
    </source>
</evidence>
<dbReference type="Proteomes" id="UP000224567">
    <property type="component" value="Unassembled WGS sequence"/>
</dbReference>
<organism evidence="7 8">
    <name type="scientific">Capsicum baccatum</name>
    <name type="common">Peruvian pepper</name>
    <dbReference type="NCBI Taxonomy" id="33114"/>
    <lineage>
        <taxon>Eukaryota</taxon>
        <taxon>Viridiplantae</taxon>
        <taxon>Streptophyta</taxon>
        <taxon>Embryophyta</taxon>
        <taxon>Tracheophyta</taxon>
        <taxon>Spermatophyta</taxon>
        <taxon>Magnoliopsida</taxon>
        <taxon>eudicotyledons</taxon>
        <taxon>Gunneridae</taxon>
        <taxon>Pentapetalae</taxon>
        <taxon>asterids</taxon>
        <taxon>lamiids</taxon>
        <taxon>Solanales</taxon>
        <taxon>Solanaceae</taxon>
        <taxon>Solanoideae</taxon>
        <taxon>Capsiceae</taxon>
        <taxon>Capsicum</taxon>
    </lineage>
</organism>
<evidence type="ECO:0000259" key="6">
    <source>
        <dbReference type="Pfam" id="PF23598"/>
    </source>
</evidence>
<proteinExistence type="inferred from homology"/>
<dbReference type="PRINTS" id="PR00364">
    <property type="entry name" value="DISEASERSIST"/>
</dbReference>
<dbReference type="InterPro" id="IPR012337">
    <property type="entry name" value="RNaseH-like_sf"/>
</dbReference>
<evidence type="ECO:0000256" key="3">
    <source>
        <dbReference type="ARBA" id="ARBA00022821"/>
    </source>
</evidence>
<dbReference type="InterPro" id="IPR036397">
    <property type="entry name" value="RNaseH_sf"/>
</dbReference>
<keyword evidence="3" id="KW-0611">Plant defense</keyword>
<keyword evidence="2" id="KW-0677">Repeat</keyword>
<feature type="domain" description="Disease resistance protein At4g27190-like leucine-rich repeats" evidence="5">
    <location>
        <begin position="999"/>
        <end position="1111"/>
    </location>
</feature>
<sequence length="1254" mass="142611">MDSTIKRLQYLFYWKDLIHDTRNFVNRCDIFHRLKYDMAASPGLVQPLPVPDGVWIDIYLDFVEGLPKSKGKEVILVVVDRLSKYVHFLPLAHPYIAQSVAQCFLDNIFKLHDGEASTEMVDRSLAARETIIELLRLHMHRAQQRMKDIADKHRSERLFEISDWVYLKLQPYRQVSLAARTFPKLAAKYYGPYVVDTKVGVLAYRRLVKRGNRAVGQVLVKCLDIEDTQATWELESELMHRHNIRSLDEESNKLKNIRSGVHQKAEAAWRNLQVISPNVEAWLTSVDTTTADVAVVMRGRTEVERGCIYGWCPKLKSRYSLSRRAKKITLEVTKLQNEGNEHAVFCYPVPTDEIEALPNNSDEEFDSRKWKEEEVMSALRDEGITVVGICGMGGVGKTTLVEKVRARAKQARLFNDVVMVTIRQQQPDIKKIQDEIARPVGLTLEGDNLLQRKDRLRARLMQKGSRVLVILDDVWKKVDLKRVGIPSGSDHNYQCKVALTTRLRDKAGNSADDSSLSEVAKEVAKECKGLPLAIVTIAGALKGKTKPSWEDALVELQKAAPKNIRGVLVDVYQPLKISYNHLESDEARYVFLLCSLFEEYSNIWTEELLRYGTGLDIFSEPENLEHARNRVSNLLGTLKNCFLLSEGSGKNYVKMHDMVRDMAIHIASEGTHISMLLMLKLCSKSFKLQDDFFDGMNELSVISLSGYDQGSIRLFPSSIKRLSNLRTLCLSNLRLDGMSVIQELVSLEILSIRDSYLEELPVEIGNLTNLIILEFWNPLGERMRISTGVLSKLVRLEELHVVGVEQCSYSTLRELESLSRLTALTLDKCSGDVIYSNLGLSTKLTRYTLAVGVALGKVYIETSTLETYDKIVALELTESTPLGDWIRLLLRNSEVVSSRGKGSKNVLVELQNVKDLRLACCDSLNIIRLNNILLTELERLERLELDNLGCFTHFCSDTVESIEFPHLQVRSFNILPQFQIFWRGANNAITDSNPLFNEKVSCPNLEVLFIWGANSITALCSHQLPNPYFSKLETLDVRNCGELRNLMSLAVAKEEEQQREEIMTNEPLFPRLEMLILEKLPRLRHFILTKRTLEFPFLKVVQIHDCPEMKTFVQQGSVSTPSLNSMNNDDEVKVVDTMFNSKVSCLNLKELDLAGANCITSLCTHQLPMGYFSKIEKLEVRRCGELRNLMCPSLARSILNLRILSIEECQSMEEVIAEQEQEGEEIMRNESLFPVLEELQFARTGAFHSDKACS</sequence>
<evidence type="ECO:0008006" key="9">
    <source>
        <dbReference type="Google" id="ProtNLM"/>
    </source>
</evidence>
<dbReference type="Gene3D" id="3.40.50.300">
    <property type="entry name" value="P-loop containing nucleotide triphosphate hydrolases"/>
    <property type="match status" value="1"/>
</dbReference>
<comment type="similarity">
    <text evidence="1">Belongs to the disease resistance NB-LRR family.</text>
</comment>
<feature type="domain" description="Disease resistance protein At4g27190-like leucine-rich repeats" evidence="5">
    <location>
        <begin position="1148"/>
        <end position="1239"/>
    </location>
</feature>